<dbReference type="AlphaFoldDB" id="A0A848LAZ0"/>
<gene>
    <name evidence="2" type="ORF">HG543_13170</name>
</gene>
<comment type="caution">
    <text evidence="2">The sequence shown here is derived from an EMBL/GenBank/DDBJ whole genome shotgun (WGS) entry which is preliminary data.</text>
</comment>
<evidence type="ECO:0000313" key="2">
    <source>
        <dbReference type="EMBL" id="NMO15797.1"/>
    </source>
</evidence>
<feature type="signal peptide" evidence="1">
    <location>
        <begin position="1"/>
        <end position="17"/>
    </location>
</feature>
<keyword evidence="3" id="KW-1185">Reference proteome</keyword>
<protein>
    <submittedName>
        <fullName evidence="2">Wall-associated protein</fullName>
    </submittedName>
</protein>
<reference evidence="2 3" key="1">
    <citation type="submission" date="2020-04" db="EMBL/GenBank/DDBJ databases">
        <title>Draft genome of Pyxidicoccus fallax type strain.</title>
        <authorList>
            <person name="Whitworth D.E."/>
        </authorList>
    </citation>
    <scope>NUCLEOTIDE SEQUENCE [LARGE SCALE GENOMIC DNA]</scope>
    <source>
        <strain evidence="2 3">DSM 14698</strain>
    </source>
</reference>
<dbReference type="EMBL" id="JABBJJ010000048">
    <property type="protein sequence ID" value="NMO15797.1"/>
    <property type="molecule type" value="Genomic_DNA"/>
</dbReference>
<organism evidence="2 3">
    <name type="scientific">Pyxidicoccus fallax</name>
    <dbReference type="NCBI Taxonomy" id="394095"/>
    <lineage>
        <taxon>Bacteria</taxon>
        <taxon>Pseudomonadati</taxon>
        <taxon>Myxococcota</taxon>
        <taxon>Myxococcia</taxon>
        <taxon>Myxococcales</taxon>
        <taxon>Cystobacterineae</taxon>
        <taxon>Myxococcaceae</taxon>
        <taxon>Pyxidicoccus</taxon>
    </lineage>
</organism>
<evidence type="ECO:0000256" key="1">
    <source>
        <dbReference type="SAM" id="SignalP"/>
    </source>
</evidence>
<accession>A0A848LAZ0</accession>
<keyword evidence="1" id="KW-0732">Signal</keyword>
<sequence length="158" mass="17667">MLMTLLLVVLAASPCSPSETTAVCQCKQGVASACEALRQTDPKLAAKLEQEAAQRAQQASKPVVLTGQQHHVISKRIADVLSKHDTLKGLYQARDPRFVTQAVDKAAHNGYQHWHRQVDEEVVTWLWNNRTATPAQFEAFLRSIYSRPEMLARFPNGF</sequence>
<dbReference type="Proteomes" id="UP000518300">
    <property type="component" value="Unassembled WGS sequence"/>
</dbReference>
<dbReference type="RefSeq" id="WP_169345086.1">
    <property type="nucleotide sequence ID" value="NZ_JABBJJ010000048.1"/>
</dbReference>
<evidence type="ECO:0000313" key="3">
    <source>
        <dbReference type="Proteomes" id="UP000518300"/>
    </source>
</evidence>
<feature type="chain" id="PRO_5032345893" evidence="1">
    <location>
        <begin position="18"/>
        <end position="158"/>
    </location>
</feature>
<proteinExistence type="predicted"/>
<name>A0A848LAZ0_9BACT</name>